<keyword evidence="2" id="KW-1133">Transmembrane helix</keyword>
<dbReference type="EMBL" id="KF901002">
    <property type="protein sequence ID" value="AIF14494.1"/>
    <property type="molecule type" value="Genomic_DNA"/>
</dbReference>
<keyword evidence="2" id="KW-0812">Transmembrane</keyword>
<evidence type="ECO:0000256" key="1">
    <source>
        <dbReference type="SAM" id="MobiDB-lite"/>
    </source>
</evidence>
<feature type="transmembrane region" description="Helical" evidence="2">
    <location>
        <begin position="122"/>
        <end position="147"/>
    </location>
</feature>
<feature type="region of interest" description="Disordered" evidence="1">
    <location>
        <begin position="1"/>
        <end position="48"/>
    </location>
</feature>
<protein>
    <submittedName>
        <fullName evidence="3">Uncharacterized protein</fullName>
    </submittedName>
</protein>
<proteinExistence type="predicted"/>
<feature type="transmembrane region" description="Helical" evidence="2">
    <location>
        <begin position="167"/>
        <end position="190"/>
    </location>
</feature>
<feature type="transmembrane region" description="Helical" evidence="2">
    <location>
        <begin position="221"/>
        <end position="246"/>
    </location>
</feature>
<feature type="transmembrane region" description="Helical" evidence="2">
    <location>
        <begin position="290"/>
        <end position="314"/>
    </location>
</feature>
<dbReference type="AlphaFoldDB" id="A0A075HF02"/>
<sequence length="376" mass="41514">MLLSDPESTEPPKEDEAELPQTNTQVASPTNAVTGELTDENQSDLDIGSGQTRMEVAYGAGDGDDDAKAVVARKASLGILFEQIYRPWDGNLGPRWVRNYAIFRHHVYGLFRGKGHRYYNPFVRLAILVIFLSSLTPIAMIFLSVTISGGEGAEFLNRMWGVNRYNLWGQVLGYFPRNLCMWPLLTALVVGGMISDDRKNGTSAIYFSRPVTRTDYTAMKYLSASVVLGFVIVFSYMLYYAAAIVFNGEGWAFLIDTLPYFLGGLIAGILLVITYTSIGMALSSVSQSRFFAAIGFLAIIFGTKVVALMIELVFDTTMFYILSPYDSLAHVGQWLLGIPANYEHPLAFSVISILIYNAASIGLLVSRVSSLEVTRE</sequence>
<feature type="compositionally biased region" description="Polar residues" evidence="1">
    <location>
        <begin position="20"/>
        <end position="33"/>
    </location>
</feature>
<feature type="transmembrane region" description="Helical" evidence="2">
    <location>
        <begin position="346"/>
        <end position="365"/>
    </location>
</feature>
<evidence type="ECO:0000256" key="2">
    <source>
        <dbReference type="SAM" id="Phobius"/>
    </source>
</evidence>
<name>A0A075HF02_9EURY</name>
<dbReference type="GO" id="GO:0140359">
    <property type="term" value="F:ABC-type transporter activity"/>
    <property type="evidence" value="ECO:0007669"/>
    <property type="project" value="InterPro"/>
</dbReference>
<feature type="transmembrane region" description="Helical" evidence="2">
    <location>
        <begin position="258"/>
        <end position="278"/>
    </location>
</feature>
<accession>A0A075HF02</accession>
<reference evidence="3" key="1">
    <citation type="journal article" date="2014" name="Genome Biol. Evol.">
        <title>Pangenome evidence for extensive interdomain horizontal transfer affecting lineage core and shell genes in uncultured planktonic thaumarchaeota and euryarchaeota.</title>
        <authorList>
            <person name="Deschamps P."/>
            <person name="Zivanovic Y."/>
            <person name="Moreira D."/>
            <person name="Rodriguez-Valera F."/>
            <person name="Lopez-Garcia P."/>
        </authorList>
    </citation>
    <scope>NUCLEOTIDE SEQUENCE</scope>
</reference>
<dbReference type="Pfam" id="PF12679">
    <property type="entry name" value="ABC2_membrane_2"/>
    <property type="match status" value="1"/>
</dbReference>
<organism evidence="3">
    <name type="scientific">uncultured marine group II/III euryarchaeote KM3_67_D09</name>
    <dbReference type="NCBI Taxonomy" id="1456483"/>
    <lineage>
        <taxon>Archaea</taxon>
        <taxon>Methanobacteriati</taxon>
        <taxon>Methanobacteriota</taxon>
        <taxon>environmental samples</taxon>
    </lineage>
</organism>
<dbReference type="GO" id="GO:0005886">
    <property type="term" value="C:plasma membrane"/>
    <property type="evidence" value="ECO:0007669"/>
    <property type="project" value="UniProtKB-SubCell"/>
</dbReference>
<evidence type="ECO:0000313" key="3">
    <source>
        <dbReference type="EMBL" id="AIF14494.1"/>
    </source>
</evidence>
<keyword evidence="2" id="KW-0472">Membrane</keyword>